<protein>
    <recommendedName>
        <fullName evidence="9">PGG domain-containing protein</fullName>
    </recommendedName>
</protein>
<comment type="caution">
    <text evidence="10">The sequence shown here is derived from an EMBL/GenBank/DDBJ whole genome shotgun (WGS) entry which is preliminary data.</text>
</comment>
<dbReference type="PANTHER" id="PTHR24186:SF46">
    <property type="entry name" value="PROTEIN ACCELERATED CELL DEATH 6-LIKE"/>
    <property type="match status" value="1"/>
</dbReference>
<dbReference type="Pfam" id="PF12796">
    <property type="entry name" value="Ank_2"/>
    <property type="match status" value="4"/>
</dbReference>
<feature type="repeat" description="ANK" evidence="7">
    <location>
        <begin position="35"/>
        <end position="67"/>
    </location>
</feature>
<evidence type="ECO:0000256" key="4">
    <source>
        <dbReference type="ARBA" id="ARBA00022989"/>
    </source>
</evidence>
<dbReference type="InterPro" id="IPR036770">
    <property type="entry name" value="Ankyrin_rpt-contain_sf"/>
</dbReference>
<keyword evidence="3" id="KW-0677">Repeat</keyword>
<organism evidence="10 11">
    <name type="scientific">Corchorus olitorius</name>
    <dbReference type="NCBI Taxonomy" id="93759"/>
    <lineage>
        <taxon>Eukaryota</taxon>
        <taxon>Viridiplantae</taxon>
        <taxon>Streptophyta</taxon>
        <taxon>Embryophyta</taxon>
        <taxon>Tracheophyta</taxon>
        <taxon>Spermatophyta</taxon>
        <taxon>Magnoliopsida</taxon>
        <taxon>eudicotyledons</taxon>
        <taxon>Gunneridae</taxon>
        <taxon>Pentapetalae</taxon>
        <taxon>rosids</taxon>
        <taxon>malvids</taxon>
        <taxon>Malvales</taxon>
        <taxon>Malvaceae</taxon>
        <taxon>Grewioideae</taxon>
        <taxon>Apeibeae</taxon>
        <taxon>Corchorus</taxon>
    </lineage>
</organism>
<dbReference type="InterPro" id="IPR026961">
    <property type="entry name" value="PGG_dom"/>
</dbReference>
<dbReference type="InterPro" id="IPR002110">
    <property type="entry name" value="Ankyrin_rpt"/>
</dbReference>
<evidence type="ECO:0000313" key="10">
    <source>
        <dbReference type="EMBL" id="OMP03356.1"/>
    </source>
</evidence>
<evidence type="ECO:0000256" key="6">
    <source>
        <dbReference type="ARBA" id="ARBA00023136"/>
    </source>
</evidence>
<keyword evidence="11" id="KW-1185">Reference proteome</keyword>
<comment type="subcellular location">
    <subcellularLocation>
        <location evidence="1">Membrane</location>
        <topology evidence="1">Multi-pass membrane protein</topology>
    </subcellularLocation>
</comment>
<dbReference type="Gene3D" id="1.25.40.20">
    <property type="entry name" value="Ankyrin repeat-containing domain"/>
    <property type="match status" value="2"/>
</dbReference>
<reference evidence="11" key="1">
    <citation type="submission" date="2013-09" db="EMBL/GenBank/DDBJ databases">
        <title>Corchorus olitorius genome sequencing.</title>
        <authorList>
            <person name="Alam M."/>
            <person name="Haque M.S."/>
            <person name="Islam M.S."/>
            <person name="Emdad E.M."/>
            <person name="Islam M.M."/>
            <person name="Ahmed B."/>
            <person name="Halim A."/>
            <person name="Hossen Q.M.M."/>
            <person name="Hossain M.Z."/>
            <person name="Ahmed R."/>
            <person name="Khan M.M."/>
            <person name="Islam R."/>
            <person name="Rashid M.M."/>
            <person name="Khan S.A."/>
            <person name="Rahman M.S."/>
            <person name="Alam M."/>
            <person name="Yahiya A.S."/>
            <person name="Khan M.S."/>
            <person name="Azam M.S."/>
            <person name="Haque T."/>
            <person name="Lashkar M.Z.H."/>
            <person name="Akhand A.I."/>
            <person name="Morshed G."/>
            <person name="Roy S."/>
            <person name="Uddin K.S."/>
            <person name="Rabeya T."/>
            <person name="Hossain A.S."/>
            <person name="Chowdhury A."/>
            <person name="Snigdha A.R."/>
            <person name="Mortoza M.S."/>
            <person name="Matin S.A."/>
            <person name="Hoque S.M.E."/>
            <person name="Islam M.K."/>
            <person name="Roy D.K."/>
            <person name="Haider R."/>
            <person name="Moosa M.M."/>
            <person name="Elias S.M."/>
            <person name="Hasan A.M."/>
            <person name="Jahan S."/>
            <person name="Shafiuddin M."/>
            <person name="Mahmood N."/>
            <person name="Shommy N.S."/>
        </authorList>
    </citation>
    <scope>NUCLEOTIDE SEQUENCE [LARGE SCALE GENOMIC DNA]</scope>
    <source>
        <strain evidence="11">cv. O-4</strain>
    </source>
</reference>
<evidence type="ECO:0000256" key="8">
    <source>
        <dbReference type="SAM" id="Phobius"/>
    </source>
</evidence>
<keyword evidence="4 8" id="KW-1133">Transmembrane helix</keyword>
<feature type="repeat" description="ANK" evidence="7">
    <location>
        <begin position="314"/>
        <end position="334"/>
    </location>
</feature>
<evidence type="ECO:0000256" key="7">
    <source>
        <dbReference type="PROSITE-ProRule" id="PRU00023"/>
    </source>
</evidence>
<evidence type="ECO:0000256" key="5">
    <source>
        <dbReference type="ARBA" id="ARBA00023043"/>
    </source>
</evidence>
<feature type="transmembrane region" description="Helical" evidence="8">
    <location>
        <begin position="519"/>
        <end position="547"/>
    </location>
</feature>
<feature type="repeat" description="ANK" evidence="7">
    <location>
        <begin position="210"/>
        <end position="242"/>
    </location>
</feature>
<gene>
    <name evidence="10" type="ORF">COLO4_10465</name>
</gene>
<dbReference type="PROSITE" id="PS50297">
    <property type="entry name" value="ANK_REP_REGION"/>
    <property type="match status" value="4"/>
</dbReference>
<dbReference type="PANTHER" id="PTHR24186">
    <property type="entry name" value="PROTEIN PHOSPHATASE 1 REGULATORY SUBUNIT"/>
    <property type="match status" value="1"/>
</dbReference>
<dbReference type="EMBL" id="AWUE01014519">
    <property type="protein sequence ID" value="OMP03356.1"/>
    <property type="molecule type" value="Genomic_DNA"/>
</dbReference>
<feature type="domain" description="PGG" evidence="9">
    <location>
        <begin position="406"/>
        <end position="514"/>
    </location>
</feature>
<feature type="transmembrane region" description="Helical" evidence="8">
    <location>
        <begin position="488"/>
        <end position="513"/>
    </location>
</feature>
<dbReference type="Proteomes" id="UP000187203">
    <property type="component" value="Unassembled WGS sequence"/>
</dbReference>
<name>A0A1R3K8G7_9ROSI</name>
<feature type="transmembrane region" description="Helical" evidence="8">
    <location>
        <begin position="411"/>
        <end position="430"/>
    </location>
</feature>
<feature type="transmembrane region" description="Helical" evidence="8">
    <location>
        <begin position="450"/>
        <end position="476"/>
    </location>
</feature>
<evidence type="ECO:0000259" key="9">
    <source>
        <dbReference type="Pfam" id="PF13962"/>
    </source>
</evidence>
<sequence length="580" mass="64195">MNPEFLRAARSRDVQKIKDIIAIGKTSIAYETTHHGNTALHMAARFGLLDLAQELIAKHPSLVLKSNLKGETPVHIAARAGNTAIVYLFIKSVRGFDSVHIARIKDRFGNTPLHFAVKNQHYKVVKAFADKDPESLVLLNDDGESPLFIAVDLKLSILAAKIIDLNNSTLDYRGHNRQTLLHCAAIRHELGTMNIILEKKPQLTKVQDDKERTPLHYAASLGEIKMVKLLLGYDTSAAYLQDADQKIPLHSAAENGQEAVLKALIDSCPDTVEFIDKKQQNILHLAAMNGNLEAVSYILKLPEMEDLVNSPDVDGNIPLHLAAINYHSSVVRLLSKNPSVEIRTVNNSNRTALAIVQSSHDRGMELQKHLTLKALKNSYKRRAINLADVSENAEFSEEIDKDSKSRAMAQTISVMATLIATFTFTAAFTLPGGLKSDLPDEGTALLITRAAFQAFVISDTIAMTTSITAAVIVFWSSSRRDNESFMDTLPFAIGLTWISLIAMALAFVTGLFVVLRNMLWLAIVVCAIGCAAPFFLYIFAPMFLLAFEKLSTSRASVGRRRNIVEDNPFLFIFRLVKMLF</sequence>
<dbReference type="PROSITE" id="PS50088">
    <property type="entry name" value="ANK_REPEAT"/>
    <property type="match status" value="4"/>
</dbReference>
<dbReference type="SUPFAM" id="SSF48403">
    <property type="entry name" value="Ankyrin repeat"/>
    <property type="match status" value="1"/>
</dbReference>
<keyword evidence="6 8" id="KW-0472">Membrane</keyword>
<dbReference type="AlphaFoldDB" id="A0A1R3K8G7"/>
<dbReference type="OrthoDB" id="303876at2759"/>
<keyword evidence="2 8" id="KW-0812">Transmembrane</keyword>
<dbReference type="Pfam" id="PF00023">
    <property type="entry name" value="Ank"/>
    <property type="match status" value="1"/>
</dbReference>
<dbReference type="STRING" id="93759.A0A1R3K8G7"/>
<proteinExistence type="predicted"/>
<accession>A0A1R3K8G7</accession>
<dbReference type="SMART" id="SM00248">
    <property type="entry name" value="ANK"/>
    <property type="match status" value="9"/>
</dbReference>
<dbReference type="Pfam" id="PF13962">
    <property type="entry name" value="PGG"/>
    <property type="match status" value="1"/>
</dbReference>
<keyword evidence="5 7" id="KW-0040">ANK repeat</keyword>
<evidence type="ECO:0000256" key="3">
    <source>
        <dbReference type="ARBA" id="ARBA00022737"/>
    </source>
</evidence>
<feature type="repeat" description="ANK" evidence="7">
    <location>
        <begin position="69"/>
        <end position="91"/>
    </location>
</feature>
<dbReference type="GO" id="GO:0005886">
    <property type="term" value="C:plasma membrane"/>
    <property type="evidence" value="ECO:0007669"/>
    <property type="project" value="TreeGrafter"/>
</dbReference>
<evidence type="ECO:0000313" key="11">
    <source>
        <dbReference type="Proteomes" id="UP000187203"/>
    </source>
</evidence>
<evidence type="ECO:0000256" key="1">
    <source>
        <dbReference type="ARBA" id="ARBA00004141"/>
    </source>
</evidence>
<evidence type="ECO:0000256" key="2">
    <source>
        <dbReference type="ARBA" id="ARBA00022692"/>
    </source>
</evidence>